<name>A0AAV3URC1_9EURY</name>
<dbReference type="Proteomes" id="UP001501729">
    <property type="component" value="Unassembled WGS sequence"/>
</dbReference>
<dbReference type="PANTHER" id="PTHR43245:SF23">
    <property type="entry name" value="NAD(P)-BINDING DOMAIN-CONTAINING PROTEIN"/>
    <property type="match status" value="1"/>
</dbReference>
<dbReference type="InterPro" id="IPR050177">
    <property type="entry name" value="Lipid_A_modif_metabolic_enz"/>
</dbReference>
<evidence type="ECO:0000313" key="4">
    <source>
        <dbReference type="Proteomes" id="UP001501729"/>
    </source>
</evidence>
<dbReference type="PANTHER" id="PTHR43245">
    <property type="entry name" value="BIFUNCTIONAL POLYMYXIN RESISTANCE PROTEIN ARNA"/>
    <property type="match status" value="1"/>
</dbReference>
<dbReference type="SUPFAM" id="SSF51735">
    <property type="entry name" value="NAD(P)-binding Rossmann-fold domains"/>
    <property type="match status" value="1"/>
</dbReference>
<accession>A0AAV3URC1</accession>
<reference evidence="3 4" key="1">
    <citation type="journal article" date="2019" name="Int. J. Syst. Evol. Microbiol.">
        <title>The Global Catalogue of Microorganisms (GCM) 10K type strain sequencing project: providing services to taxonomists for standard genome sequencing and annotation.</title>
        <authorList>
            <consortium name="The Broad Institute Genomics Platform"/>
            <consortium name="The Broad Institute Genome Sequencing Center for Infectious Disease"/>
            <person name="Wu L."/>
            <person name="Ma J."/>
        </authorList>
    </citation>
    <scope>NUCLEOTIDE SEQUENCE [LARGE SCALE GENOMIC DNA]</scope>
    <source>
        <strain evidence="3 4">JCM 17504</strain>
    </source>
</reference>
<dbReference type="Pfam" id="PF01370">
    <property type="entry name" value="Epimerase"/>
    <property type="match status" value="1"/>
</dbReference>
<feature type="region of interest" description="Disordered" evidence="1">
    <location>
        <begin position="312"/>
        <end position="340"/>
    </location>
</feature>
<protein>
    <submittedName>
        <fullName evidence="3">NAD(P)-dependent oxidoreductase</fullName>
    </submittedName>
</protein>
<dbReference type="RefSeq" id="WP_227779044.1">
    <property type="nucleotide sequence ID" value="NZ_BAABKX010000030.1"/>
</dbReference>
<evidence type="ECO:0000256" key="1">
    <source>
        <dbReference type="SAM" id="MobiDB-lite"/>
    </source>
</evidence>
<dbReference type="Gene3D" id="3.40.50.720">
    <property type="entry name" value="NAD(P)-binding Rossmann-like Domain"/>
    <property type="match status" value="1"/>
</dbReference>
<dbReference type="GeneID" id="68617187"/>
<dbReference type="EMBL" id="BAABKX010000030">
    <property type="protein sequence ID" value="GAA5065175.1"/>
    <property type="molecule type" value="Genomic_DNA"/>
</dbReference>
<feature type="compositionally biased region" description="Gly residues" evidence="1">
    <location>
        <begin position="325"/>
        <end position="340"/>
    </location>
</feature>
<organism evidence="3 4">
    <name type="scientific">Haladaptatus pallidirubidus</name>
    <dbReference type="NCBI Taxonomy" id="1008152"/>
    <lineage>
        <taxon>Archaea</taxon>
        <taxon>Methanobacteriati</taxon>
        <taxon>Methanobacteriota</taxon>
        <taxon>Stenosarchaea group</taxon>
        <taxon>Halobacteria</taxon>
        <taxon>Halobacteriales</taxon>
        <taxon>Haladaptataceae</taxon>
        <taxon>Haladaptatus</taxon>
    </lineage>
</organism>
<gene>
    <name evidence="3" type="ORF">GCM10025751_55740</name>
</gene>
<keyword evidence="4" id="KW-1185">Reference proteome</keyword>
<dbReference type="InterPro" id="IPR036291">
    <property type="entry name" value="NAD(P)-bd_dom_sf"/>
</dbReference>
<comment type="caution">
    <text evidence="3">The sequence shown here is derived from an EMBL/GenBank/DDBJ whole genome shotgun (WGS) entry which is preliminary data.</text>
</comment>
<sequence length="340" mass="36987">MHVLVTGGCGYIGSVLVPQLLSAEVVEQVTVFDSLEGGSPRNLVRTGLGGDAALSFQRGDVRKYGSVESAMRGVDAVIHLAAITGADNTHNRREETFAVNYGGTENVLTASGKLDVETVVFASSCNNYGRTMSRHLDEETDAEPLNPYAESKLRAERLLAEATETYGFDGTVLRMSTNYGYAPGVRFNLVVNHFVFRALTNRPLTVYGDGSNWRPFIHVRDAARAYSCAARHPERWPKTVYNVGSNEENYRIAEIAEIVREELDQSVDVTYLGEKQPGPSYHVNFDRLGETGFEPKQSVRSGIVDLARRFQERTAESSPTTAGFGADGLGSGQFSGGGGE</sequence>
<feature type="domain" description="NAD-dependent epimerase/dehydratase" evidence="2">
    <location>
        <begin position="3"/>
        <end position="244"/>
    </location>
</feature>
<dbReference type="InterPro" id="IPR001509">
    <property type="entry name" value="Epimerase_deHydtase"/>
</dbReference>
<evidence type="ECO:0000313" key="3">
    <source>
        <dbReference type="EMBL" id="GAA5065175.1"/>
    </source>
</evidence>
<evidence type="ECO:0000259" key="2">
    <source>
        <dbReference type="Pfam" id="PF01370"/>
    </source>
</evidence>
<dbReference type="CDD" id="cd08946">
    <property type="entry name" value="SDR_e"/>
    <property type="match status" value="1"/>
</dbReference>
<proteinExistence type="predicted"/>
<dbReference type="AlphaFoldDB" id="A0AAV3URC1"/>